<reference key="1">
    <citation type="submission" date="2009-07" db="EMBL/GenBank/DDBJ databases">
        <authorList>
            <person name="Genoscope - CEA"/>
        </authorList>
    </citation>
    <scope>NUCLEOTIDE SEQUENCE</scope>
    <source>
        <strain>3As</strain>
    </source>
</reference>
<reference evidence="2" key="2">
    <citation type="journal article" date="2010" name="PLoS Genet.">
        <title>Structure, function, and evolution of the Thiomonas spp. genome.</title>
        <authorList>
            <person name="Arsene-Ploetze F."/>
            <person name="Koechler S."/>
            <person name="Marchal M."/>
            <person name="Coppee J.Y."/>
            <person name="Chandler M."/>
            <person name="Bonnefoy V."/>
            <person name="Brochier-Armanet C."/>
            <person name="Barakat M."/>
            <person name="Barbe V."/>
            <person name="Battaglia-Brunet F."/>
            <person name="Bruneel O."/>
            <person name="Bryan C.G."/>
            <person name="Cleiss-Arnold J."/>
            <person name="Cruveiller S."/>
            <person name="Erhardt M."/>
            <person name="Heinrich-Salmeron A."/>
            <person name="Hommais F."/>
            <person name="Joulian C."/>
            <person name="Krin E."/>
            <person name="Lieutaud A."/>
            <person name="Lievremont D."/>
            <person name="Michel C."/>
            <person name="Muller D."/>
            <person name="Ortet P."/>
            <person name="Proux C."/>
            <person name="Siguier P."/>
            <person name="Roche D."/>
            <person name="Rouy Z."/>
            <person name="Salvignol G."/>
            <person name="Slyemi D."/>
            <person name="Talla E."/>
            <person name="Weiss S."/>
            <person name="Weissenbach J."/>
            <person name="Medigue C."/>
            <person name="Bertin P.N."/>
        </authorList>
    </citation>
    <scope>NUCLEOTIDE SEQUENCE [LARGE SCALE GENOMIC DNA]</scope>
    <source>
        <strain evidence="2">DSM 22701 / CIP 110005 / 3As</strain>
    </source>
</reference>
<dbReference type="Proteomes" id="UP000002372">
    <property type="component" value="Chromosome"/>
</dbReference>
<dbReference type="HOGENOM" id="CLU_2060356_0_0_4"/>
<evidence type="ECO:0000313" key="2">
    <source>
        <dbReference type="Proteomes" id="UP000002372"/>
    </source>
</evidence>
<proteinExistence type="predicted"/>
<protein>
    <submittedName>
        <fullName evidence="1">Uncharacterized protein</fullName>
    </submittedName>
</protein>
<evidence type="ECO:0000313" key="1">
    <source>
        <dbReference type="EMBL" id="CAZ90222.1"/>
    </source>
</evidence>
<gene>
    <name evidence="1" type="ordered locus">THI_3641</name>
</gene>
<dbReference type="AlphaFoldDB" id="D6CNU4"/>
<organism evidence="1 2">
    <name type="scientific">Thiomonas arsenitoxydans (strain DSM 22701 / CIP 110005 / 3As)</name>
    <dbReference type="NCBI Taxonomy" id="426114"/>
    <lineage>
        <taxon>Bacteria</taxon>
        <taxon>Pseudomonadati</taxon>
        <taxon>Pseudomonadota</taxon>
        <taxon>Betaproteobacteria</taxon>
        <taxon>Burkholderiales</taxon>
        <taxon>Thiomonas</taxon>
    </lineage>
</organism>
<dbReference type="EMBL" id="FP475956">
    <property type="protein sequence ID" value="CAZ90222.1"/>
    <property type="molecule type" value="Genomic_DNA"/>
</dbReference>
<accession>D6CNU4</accession>
<name>D6CNU4_THIA3</name>
<dbReference type="KEGG" id="thi:THI_3641"/>
<sequence length="119" mass="12797">MPVAHCCRVAPIATECIPTCVWVRVGAGQTEHDSEPQTCMHHDMQWMCQSGRSGLGKLLSQLGSSSVLFASRTAQLLLGNGTHLAWHLVHKIVAVDLSGWVEFEAGGKAICTRSGAQGW</sequence>